<dbReference type="Proteomes" id="UP000432715">
    <property type="component" value="Unassembled WGS sequence"/>
</dbReference>
<name>A0A6I0F7U5_9FIRM</name>
<comment type="caution">
    <text evidence="5">The sequence shown here is derived from an EMBL/GenBank/DDBJ whole genome shotgun (WGS) entry which is preliminary data.</text>
</comment>
<dbReference type="InterPro" id="IPR050093">
    <property type="entry name" value="ABC_SmlMolc_Importer"/>
</dbReference>
<evidence type="ECO:0000256" key="1">
    <source>
        <dbReference type="ARBA" id="ARBA00022448"/>
    </source>
</evidence>
<evidence type="ECO:0000256" key="3">
    <source>
        <dbReference type="ARBA" id="ARBA00022840"/>
    </source>
</evidence>
<evidence type="ECO:0000313" key="5">
    <source>
        <dbReference type="EMBL" id="KAB3530313.1"/>
    </source>
</evidence>
<dbReference type="PANTHER" id="PTHR42781">
    <property type="entry name" value="SPERMIDINE/PUTRESCINE IMPORT ATP-BINDING PROTEIN POTA"/>
    <property type="match status" value="1"/>
</dbReference>
<dbReference type="InterPro" id="IPR003593">
    <property type="entry name" value="AAA+_ATPase"/>
</dbReference>
<reference evidence="5 6" key="1">
    <citation type="submission" date="2019-10" db="EMBL/GenBank/DDBJ databases">
        <title>Alkaliphilus serpentinus sp. nov. and Alkaliphilus pronyensis sp. nov., two novel anaerobic alkaliphilic species isolated from the serpentinized-hosted hydrothermal field of the Prony Bay (New Caledonia).</title>
        <authorList>
            <person name="Postec A."/>
        </authorList>
    </citation>
    <scope>NUCLEOTIDE SEQUENCE [LARGE SCALE GENOMIC DNA]</scope>
    <source>
        <strain evidence="5 6">LacV</strain>
    </source>
</reference>
<keyword evidence="6" id="KW-1185">Reference proteome</keyword>
<sequence>MNININRLTKIYNNKTVLSIPKLQIEKGALLGLIGPNGAGKSTLAKILGGLEEASSGNILYDEELISTSLLKKITVVAQKPYLLRGTVYYNIAYPLKIRKVEEAEIVIKVDEMLKEMELLEIKNQKAWTLSGGEVQKVALARALIFNPSLLILDEPTANIDPSTILVMEKMIKKINKDKGTTIIIVTHNLQQASRLCDKIAFIYRGEVIELSKREQLLKNPQNILTRDFIKGELLK</sequence>
<proteinExistence type="predicted"/>
<dbReference type="OrthoDB" id="9804199at2"/>
<dbReference type="InterPro" id="IPR027417">
    <property type="entry name" value="P-loop_NTPase"/>
</dbReference>
<dbReference type="PROSITE" id="PS50893">
    <property type="entry name" value="ABC_TRANSPORTER_2"/>
    <property type="match status" value="1"/>
</dbReference>
<dbReference type="SUPFAM" id="SSF52540">
    <property type="entry name" value="P-loop containing nucleoside triphosphate hydrolases"/>
    <property type="match status" value="1"/>
</dbReference>
<accession>A0A6I0F7U5</accession>
<dbReference type="Pfam" id="PF00005">
    <property type="entry name" value="ABC_tran"/>
    <property type="match status" value="1"/>
</dbReference>
<dbReference type="Gene3D" id="3.40.50.300">
    <property type="entry name" value="P-loop containing nucleotide triphosphate hydrolases"/>
    <property type="match status" value="1"/>
</dbReference>
<keyword evidence="1" id="KW-0813">Transport</keyword>
<evidence type="ECO:0000256" key="2">
    <source>
        <dbReference type="ARBA" id="ARBA00022741"/>
    </source>
</evidence>
<gene>
    <name evidence="5" type="ORF">F8154_14070</name>
</gene>
<keyword evidence="3 5" id="KW-0067">ATP-binding</keyword>
<dbReference type="PANTHER" id="PTHR42781:SF9">
    <property type="entry name" value="AMINO ACID ABC TRANSPORTER, ATP-BINDING PROTEIN-RELATED"/>
    <property type="match status" value="1"/>
</dbReference>
<keyword evidence="2" id="KW-0547">Nucleotide-binding</keyword>
<dbReference type="GO" id="GO:0005524">
    <property type="term" value="F:ATP binding"/>
    <property type="evidence" value="ECO:0007669"/>
    <property type="project" value="UniProtKB-KW"/>
</dbReference>
<dbReference type="AlphaFoldDB" id="A0A6I0F7U5"/>
<organism evidence="5 6">
    <name type="scientific">Alkaliphilus pronyensis</name>
    <dbReference type="NCBI Taxonomy" id="1482732"/>
    <lineage>
        <taxon>Bacteria</taxon>
        <taxon>Bacillati</taxon>
        <taxon>Bacillota</taxon>
        <taxon>Clostridia</taxon>
        <taxon>Peptostreptococcales</taxon>
        <taxon>Natronincolaceae</taxon>
        <taxon>Alkaliphilus</taxon>
    </lineage>
</organism>
<dbReference type="SMART" id="SM00382">
    <property type="entry name" value="AAA"/>
    <property type="match status" value="1"/>
</dbReference>
<dbReference type="InterPro" id="IPR003439">
    <property type="entry name" value="ABC_transporter-like_ATP-bd"/>
</dbReference>
<feature type="domain" description="ABC transporter" evidence="4">
    <location>
        <begin position="3"/>
        <end position="230"/>
    </location>
</feature>
<evidence type="ECO:0000313" key="6">
    <source>
        <dbReference type="Proteomes" id="UP000432715"/>
    </source>
</evidence>
<protein>
    <submittedName>
        <fullName evidence="5">ATP-binding cassette domain-containing protein</fullName>
    </submittedName>
</protein>
<dbReference type="GO" id="GO:0016887">
    <property type="term" value="F:ATP hydrolysis activity"/>
    <property type="evidence" value="ECO:0007669"/>
    <property type="project" value="InterPro"/>
</dbReference>
<dbReference type="EMBL" id="WBZC01000069">
    <property type="protein sequence ID" value="KAB3530313.1"/>
    <property type="molecule type" value="Genomic_DNA"/>
</dbReference>
<dbReference type="RefSeq" id="WP_151862254.1">
    <property type="nucleotide sequence ID" value="NZ_WBZC01000069.1"/>
</dbReference>
<evidence type="ECO:0000259" key="4">
    <source>
        <dbReference type="PROSITE" id="PS50893"/>
    </source>
</evidence>